<evidence type="ECO:0000313" key="5">
    <source>
        <dbReference type="EMBL" id="NEG90323.1"/>
    </source>
</evidence>
<gene>
    <name evidence="5" type="ORF">GFD25_10080</name>
</gene>
<reference evidence="5 6" key="1">
    <citation type="submission" date="2019-10" db="EMBL/GenBank/DDBJ databases">
        <title>Bifidobacterium from non-human primates.</title>
        <authorList>
            <person name="Modesto M."/>
        </authorList>
    </citation>
    <scope>NUCLEOTIDE SEQUENCE [LARGE SCALE GENOMIC DNA]</scope>
    <source>
        <strain evidence="5 6">TRE17</strain>
    </source>
</reference>
<dbReference type="InterPro" id="IPR036388">
    <property type="entry name" value="WH-like_DNA-bd_sf"/>
</dbReference>
<name>A0A6N9Z882_9BIFI</name>
<dbReference type="PANTHER" id="PTHR33154">
    <property type="entry name" value="TRANSCRIPTIONAL REGULATOR, ARSR FAMILY"/>
    <property type="match status" value="1"/>
</dbReference>
<sequence>MTNNKHDADLAQLRAVSHPTRIRIMNIVAAPADALTVGDIAERTGESAGTISYHLRQLAKAGLVEQVPSPDGDARKSCWRATTPKLVVHSDQSTDPASADALARSVSATVSEARIRYRQAESSLPEQWRHSLDGMTITRLTFEEAEQMQQELMAVADKWANTIGDRHVEGDGSEQVMIALSAFRYLD</sequence>
<dbReference type="Proteomes" id="UP000469194">
    <property type="component" value="Unassembled WGS sequence"/>
</dbReference>
<dbReference type="Pfam" id="PF12840">
    <property type="entry name" value="HTH_20"/>
    <property type="match status" value="1"/>
</dbReference>
<comment type="caution">
    <text evidence="5">The sequence shown here is derived from an EMBL/GenBank/DDBJ whole genome shotgun (WGS) entry which is preliminary data.</text>
</comment>
<dbReference type="RefSeq" id="WP_163232471.1">
    <property type="nucleotide sequence ID" value="NZ_WHZW01000022.1"/>
</dbReference>
<dbReference type="GO" id="GO:0003700">
    <property type="term" value="F:DNA-binding transcription factor activity"/>
    <property type="evidence" value="ECO:0007669"/>
    <property type="project" value="InterPro"/>
</dbReference>
<evidence type="ECO:0000313" key="6">
    <source>
        <dbReference type="Proteomes" id="UP000469194"/>
    </source>
</evidence>
<accession>A0A6N9Z882</accession>
<evidence type="ECO:0000259" key="4">
    <source>
        <dbReference type="SMART" id="SM00418"/>
    </source>
</evidence>
<evidence type="ECO:0000256" key="3">
    <source>
        <dbReference type="ARBA" id="ARBA00023163"/>
    </source>
</evidence>
<feature type="domain" description="HTH arsR-type" evidence="4">
    <location>
        <begin position="11"/>
        <end position="105"/>
    </location>
</feature>
<dbReference type="SUPFAM" id="SSF46785">
    <property type="entry name" value="Winged helix' DNA-binding domain"/>
    <property type="match status" value="1"/>
</dbReference>
<protein>
    <submittedName>
        <fullName evidence="5">Helix-turn-helix domain-containing protein</fullName>
    </submittedName>
</protein>
<dbReference type="InterPro" id="IPR051081">
    <property type="entry name" value="HTH_MetalResp_TranReg"/>
</dbReference>
<keyword evidence="6" id="KW-1185">Reference proteome</keyword>
<dbReference type="AlphaFoldDB" id="A0A6N9Z882"/>
<evidence type="ECO:0000256" key="1">
    <source>
        <dbReference type="ARBA" id="ARBA00023015"/>
    </source>
</evidence>
<evidence type="ECO:0000256" key="2">
    <source>
        <dbReference type="ARBA" id="ARBA00023125"/>
    </source>
</evidence>
<dbReference type="PANTHER" id="PTHR33154:SF15">
    <property type="entry name" value="REGULATORY PROTEIN ARSR"/>
    <property type="match status" value="1"/>
</dbReference>
<dbReference type="Gene3D" id="1.10.10.10">
    <property type="entry name" value="Winged helix-like DNA-binding domain superfamily/Winged helix DNA-binding domain"/>
    <property type="match status" value="1"/>
</dbReference>
<dbReference type="CDD" id="cd00090">
    <property type="entry name" value="HTH_ARSR"/>
    <property type="match status" value="1"/>
</dbReference>
<keyword evidence="3" id="KW-0804">Transcription</keyword>
<keyword evidence="2" id="KW-0238">DNA-binding</keyword>
<dbReference type="InterPro" id="IPR036390">
    <property type="entry name" value="WH_DNA-bd_sf"/>
</dbReference>
<proteinExistence type="predicted"/>
<dbReference type="EMBL" id="WHZW01000022">
    <property type="protein sequence ID" value="NEG90323.1"/>
    <property type="molecule type" value="Genomic_DNA"/>
</dbReference>
<organism evidence="5 6">
    <name type="scientific">Bifidobacterium aerophilum</name>
    <dbReference type="NCBI Taxonomy" id="1798155"/>
    <lineage>
        <taxon>Bacteria</taxon>
        <taxon>Bacillati</taxon>
        <taxon>Actinomycetota</taxon>
        <taxon>Actinomycetes</taxon>
        <taxon>Bifidobacteriales</taxon>
        <taxon>Bifidobacteriaceae</taxon>
        <taxon>Bifidobacterium</taxon>
    </lineage>
</organism>
<dbReference type="GO" id="GO:0003677">
    <property type="term" value="F:DNA binding"/>
    <property type="evidence" value="ECO:0007669"/>
    <property type="project" value="UniProtKB-KW"/>
</dbReference>
<keyword evidence="1" id="KW-0805">Transcription regulation</keyword>
<dbReference type="InterPro" id="IPR001845">
    <property type="entry name" value="HTH_ArsR_DNA-bd_dom"/>
</dbReference>
<dbReference type="SMART" id="SM00418">
    <property type="entry name" value="HTH_ARSR"/>
    <property type="match status" value="1"/>
</dbReference>
<dbReference type="InterPro" id="IPR011991">
    <property type="entry name" value="ArsR-like_HTH"/>
</dbReference>
<dbReference type="PRINTS" id="PR00778">
    <property type="entry name" value="HTHARSR"/>
</dbReference>